<keyword evidence="2" id="KW-1185">Reference proteome</keyword>
<organism evidence="1 2">
    <name type="scientific">Phaseolus coccineus</name>
    <name type="common">Scarlet runner bean</name>
    <name type="synonym">Phaseolus multiflorus</name>
    <dbReference type="NCBI Taxonomy" id="3886"/>
    <lineage>
        <taxon>Eukaryota</taxon>
        <taxon>Viridiplantae</taxon>
        <taxon>Streptophyta</taxon>
        <taxon>Embryophyta</taxon>
        <taxon>Tracheophyta</taxon>
        <taxon>Spermatophyta</taxon>
        <taxon>Magnoliopsida</taxon>
        <taxon>eudicotyledons</taxon>
        <taxon>Gunneridae</taxon>
        <taxon>Pentapetalae</taxon>
        <taxon>rosids</taxon>
        <taxon>fabids</taxon>
        <taxon>Fabales</taxon>
        <taxon>Fabaceae</taxon>
        <taxon>Papilionoideae</taxon>
        <taxon>50 kb inversion clade</taxon>
        <taxon>NPAAA clade</taxon>
        <taxon>indigoferoid/millettioid clade</taxon>
        <taxon>Phaseoleae</taxon>
        <taxon>Phaseolus</taxon>
    </lineage>
</organism>
<name>A0AAN9R2I6_PHACN</name>
<sequence length="152" mass="15590">MLGGCGSVSLRYLGENCVLLSGEGETSVAMRRQCFDFIRALVEKLVEVDEAIVARENLEFARSNGISGVGEPLGSDPIVDVAEHVGFSAISDSGLVGDGGSHDGGNGGKVVNDRLETLILATITISVGLRVGVPSSGETLTGGNGSHSDFIV</sequence>
<accession>A0AAN9R2I6</accession>
<protein>
    <submittedName>
        <fullName evidence="1">Uncharacterized protein</fullName>
    </submittedName>
</protein>
<proteinExistence type="predicted"/>
<dbReference type="EMBL" id="JAYMYR010000006">
    <property type="protein sequence ID" value="KAK7356421.1"/>
    <property type="molecule type" value="Genomic_DNA"/>
</dbReference>
<evidence type="ECO:0000313" key="2">
    <source>
        <dbReference type="Proteomes" id="UP001374584"/>
    </source>
</evidence>
<dbReference type="AlphaFoldDB" id="A0AAN9R2I6"/>
<evidence type="ECO:0000313" key="1">
    <source>
        <dbReference type="EMBL" id="KAK7356421.1"/>
    </source>
</evidence>
<reference evidence="1 2" key="1">
    <citation type="submission" date="2024-01" db="EMBL/GenBank/DDBJ databases">
        <title>The genomes of 5 underutilized Papilionoideae crops provide insights into root nodulation and disease resistanc.</title>
        <authorList>
            <person name="Jiang F."/>
        </authorList>
    </citation>
    <scope>NUCLEOTIDE SEQUENCE [LARGE SCALE GENOMIC DNA]</scope>
    <source>
        <strain evidence="1">JINMINGXINNONG_FW02</strain>
        <tissue evidence="1">Leaves</tissue>
    </source>
</reference>
<comment type="caution">
    <text evidence="1">The sequence shown here is derived from an EMBL/GenBank/DDBJ whole genome shotgun (WGS) entry which is preliminary data.</text>
</comment>
<gene>
    <name evidence="1" type="ORF">VNO80_15692</name>
</gene>
<dbReference type="Proteomes" id="UP001374584">
    <property type="component" value="Unassembled WGS sequence"/>
</dbReference>